<keyword evidence="4 6" id="KW-1133">Transmembrane helix</keyword>
<feature type="transmembrane region" description="Helical" evidence="6">
    <location>
        <begin position="43"/>
        <end position="61"/>
    </location>
</feature>
<dbReference type="GO" id="GO:0015171">
    <property type="term" value="F:amino acid transmembrane transporter activity"/>
    <property type="evidence" value="ECO:0007669"/>
    <property type="project" value="TreeGrafter"/>
</dbReference>
<dbReference type="Pfam" id="PF01810">
    <property type="entry name" value="LysE"/>
    <property type="match status" value="1"/>
</dbReference>
<feature type="transmembrane region" description="Helical" evidence="6">
    <location>
        <begin position="68"/>
        <end position="88"/>
    </location>
</feature>
<sequence>MDPTTLVAFTLALTIAAAIPGPGMTALVARALAVGFWGTMPMVVGLICGDLVFLTCAALGLSAIAQTFATVFTLVKFAGAAYLLWLAWQLWTTAPHATEVGAAARPERSPARVWLAGLTLTLGNPKTIIFYMALLPTVVDLAKLTTVGFVEMSAIVLIDLLVVGAVYAWLAARARDFFRDARARRILDRTAGAMMAGAAVAVATR</sequence>
<dbReference type="OrthoDB" id="9804822at2"/>
<keyword evidence="3 6" id="KW-0812">Transmembrane</keyword>
<keyword evidence="8" id="KW-1185">Reference proteome</keyword>
<evidence type="ECO:0000313" key="8">
    <source>
        <dbReference type="Proteomes" id="UP000292781"/>
    </source>
</evidence>
<comment type="caution">
    <text evidence="7">The sequence shown here is derived from an EMBL/GenBank/DDBJ whole genome shotgun (WGS) entry which is preliminary data.</text>
</comment>
<evidence type="ECO:0000313" key="7">
    <source>
        <dbReference type="EMBL" id="TBW40441.1"/>
    </source>
</evidence>
<dbReference type="PANTHER" id="PTHR30086:SF20">
    <property type="entry name" value="ARGININE EXPORTER PROTEIN ARGO-RELATED"/>
    <property type="match status" value="1"/>
</dbReference>
<gene>
    <name evidence="7" type="ORF">EYW49_04480</name>
</gene>
<evidence type="ECO:0000256" key="3">
    <source>
        <dbReference type="ARBA" id="ARBA00022692"/>
    </source>
</evidence>
<proteinExistence type="predicted"/>
<evidence type="ECO:0000256" key="2">
    <source>
        <dbReference type="ARBA" id="ARBA00022475"/>
    </source>
</evidence>
<protein>
    <submittedName>
        <fullName evidence="7">LysE family translocator</fullName>
    </submittedName>
</protein>
<dbReference type="GO" id="GO:0005886">
    <property type="term" value="C:plasma membrane"/>
    <property type="evidence" value="ECO:0007669"/>
    <property type="project" value="UniProtKB-SubCell"/>
</dbReference>
<dbReference type="RefSeq" id="WP_131306617.1">
    <property type="nucleotide sequence ID" value="NZ_SJFN01000004.1"/>
</dbReference>
<accession>A0A4Q9VX14</accession>
<comment type="subcellular location">
    <subcellularLocation>
        <location evidence="1">Cell membrane</location>
        <topology evidence="1">Multi-pass membrane protein</topology>
    </subcellularLocation>
</comment>
<evidence type="ECO:0000256" key="6">
    <source>
        <dbReference type="SAM" id="Phobius"/>
    </source>
</evidence>
<evidence type="ECO:0000256" key="5">
    <source>
        <dbReference type="ARBA" id="ARBA00023136"/>
    </source>
</evidence>
<name>A0A4Q9VX14_9HYPH</name>
<keyword evidence="2" id="KW-1003">Cell membrane</keyword>
<organism evidence="7 8">
    <name type="scientific">Siculibacillus lacustris</name>
    <dbReference type="NCBI Taxonomy" id="1549641"/>
    <lineage>
        <taxon>Bacteria</taxon>
        <taxon>Pseudomonadati</taxon>
        <taxon>Pseudomonadota</taxon>
        <taxon>Alphaproteobacteria</taxon>
        <taxon>Hyphomicrobiales</taxon>
        <taxon>Ancalomicrobiaceae</taxon>
        <taxon>Siculibacillus</taxon>
    </lineage>
</organism>
<dbReference type="InterPro" id="IPR001123">
    <property type="entry name" value="LeuE-type"/>
</dbReference>
<dbReference type="PANTHER" id="PTHR30086">
    <property type="entry name" value="ARGININE EXPORTER PROTEIN ARGO"/>
    <property type="match status" value="1"/>
</dbReference>
<dbReference type="EMBL" id="SJFN01000004">
    <property type="protein sequence ID" value="TBW40441.1"/>
    <property type="molecule type" value="Genomic_DNA"/>
</dbReference>
<feature type="transmembrane region" description="Helical" evidence="6">
    <location>
        <begin position="154"/>
        <end position="174"/>
    </location>
</feature>
<keyword evidence="5 6" id="KW-0472">Membrane</keyword>
<evidence type="ECO:0000256" key="4">
    <source>
        <dbReference type="ARBA" id="ARBA00022989"/>
    </source>
</evidence>
<reference evidence="7 8" key="1">
    <citation type="submission" date="2019-02" db="EMBL/GenBank/DDBJ databases">
        <title>Siculibacillus lacustris gen. nov., sp. nov., a new rosette-forming bacterium isolated from a freshwater crater lake (Lake St. Ana, Romania).</title>
        <authorList>
            <person name="Felfoldi T."/>
            <person name="Marton Z."/>
            <person name="Szabo A."/>
            <person name="Mentes A."/>
            <person name="Boka K."/>
            <person name="Marialigeti K."/>
            <person name="Mathe I."/>
            <person name="Koncz M."/>
            <person name="Schumann P."/>
            <person name="Toth E."/>
        </authorList>
    </citation>
    <scope>NUCLEOTIDE SEQUENCE [LARGE SCALE GENOMIC DNA]</scope>
    <source>
        <strain evidence="7 8">SA-279</strain>
    </source>
</reference>
<evidence type="ECO:0000256" key="1">
    <source>
        <dbReference type="ARBA" id="ARBA00004651"/>
    </source>
</evidence>
<dbReference type="Proteomes" id="UP000292781">
    <property type="component" value="Unassembled WGS sequence"/>
</dbReference>
<dbReference type="PIRSF" id="PIRSF006324">
    <property type="entry name" value="LeuE"/>
    <property type="match status" value="1"/>
</dbReference>
<dbReference type="AlphaFoldDB" id="A0A4Q9VX14"/>